<comment type="caution">
    <text evidence="1">The sequence shown here is derived from an EMBL/GenBank/DDBJ whole genome shotgun (WGS) entry which is preliminary data.</text>
</comment>
<protein>
    <submittedName>
        <fullName evidence="1">Phage tail protein</fullName>
    </submittedName>
</protein>
<dbReference type="Pfam" id="PF05939">
    <property type="entry name" value="Phage_min_tail"/>
    <property type="match status" value="1"/>
</dbReference>
<evidence type="ECO:0000313" key="1">
    <source>
        <dbReference type="EMBL" id="MDR9900705.1"/>
    </source>
</evidence>
<sequence length="114" mass="12631">MPIAILELPPTWEATKKVTVPATITKLGDGYEQVVVEGTTGAIEQWDVRSPAMPPNTAQDKLNQLRVFSGVSPFFWSPDNGLRITRKTFTCEGWTLTRLGLPGHQISATFKQVF</sequence>
<dbReference type="RefSeq" id="WP_208342383.1">
    <property type="nucleotide sequence ID" value="NZ_CAWQFN010000136.1"/>
</dbReference>
<evidence type="ECO:0000313" key="2">
    <source>
        <dbReference type="Proteomes" id="UP000667802"/>
    </source>
</evidence>
<dbReference type="EMBL" id="JAALHA020000038">
    <property type="protein sequence ID" value="MDR9900705.1"/>
    <property type="molecule type" value="Genomic_DNA"/>
</dbReference>
<gene>
    <name evidence="1" type="ORF">G7B40_040165</name>
</gene>
<name>A0AAP5IIM5_9CYAN</name>
<reference evidence="2" key="1">
    <citation type="journal article" date="2021" name="Science">
        <title>Hunting the eagle killer: A cyanobacterial neurotoxin causes vacuolar myelinopathy.</title>
        <authorList>
            <person name="Breinlinger S."/>
            <person name="Phillips T.J."/>
            <person name="Haram B.N."/>
            <person name="Mares J."/>
            <person name="Martinez Yerena J.A."/>
            <person name="Hrouzek P."/>
            <person name="Sobotka R."/>
            <person name="Henderson W.M."/>
            <person name="Schmieder P."/>
            <person name="Williams S.M."/>
            <person name="Lauderdale J.D."/>
            <person name="Wilde H.D."/>
            <person name="Gerrin W."/>
            <person name="Kust A."/>
            <person name="Washington J.W."/>
            <person name="Wagner C."/>
            <person name="Geier B."/>
            <person name="Liebeke M."/>
            <person name="Enke H."/>
            <person name="Niedermeyer T.H.J."/>
            <person name="Wilde S.B."/>
        </authorList>
    </citation>
    <scope>NUCLEOTIDE SEQUENCE [LARGE SCALE GENOMIC DNA]</scope>
    <source>
        <strain evidence="2">Thurmond2011</strain>
    </source>
</reference>
<dbReference type="InterPro" id="IPR010265">
    <property type="entry name" value="Phage_lambda_TipM"/>
</dbReference>
<proteinExistence type="predicted"/>
<dbReference type="Proteomes" id="UP000667802">
    <property type="component" value="Unassembled WGS sequence"/>
</dbReference>
<accession>A0AAP5IIM5</accession>
<keyword evidence="2" id="KW-1185">Reference proteome</keyword>
<organism evidence="1 2">
    <name type="scientific">Aetokthonos hydrillicola Thurmond2011</name>
    <dbReference type="NCBI Taxonomy" id="2712845"/>
    <lineage>
        <taxon>Bacteria</taxon>
        <taxon>Bacillati</taxon>
        <taxon>Cyanobacteriota</taxon>
        <taxon>Cyanophyceae</taxon>
        <taxon>Nostocales</taxon>
        <taxon>Hapalosiphonaceae</taxon>
        <taxon>Aetokthonos</taxon>
    </lineage>
</organism>
<dbReference type="AlphaFoldDB" id="A0AAP5IIM5"/>